<organism evidence="5 6">
    <name type="scientific">Blastococcus goldschmidtiae</name>
    <dbReference type="NCBI Taxonomy" id="3075546"/>
    <lineage>
        <taxon>Bacteria</taxon>
        <taxon>Bacillati</taxon>
        <taxon>Actinomycetota</taxon>
        <taxon>Actinomycetes</taxon>
        <taxon>Geodermatophilales</taxon>
        <taxon>Geodermatophilaceae</taxon>
        <taxon>Blastococcus</taxon>
    </lineage>
</organism>
<dbReference type="PANTHER" id="PTHR11066:SF34">
    <property type="entry name" value="ACYL-COENZYME A THIOESTERASE 8"/>
    <property type="match status" value="1"/>
</dbReference>
<evidence type="ECO:0000256" key="1">
    <source>
        <dbReference type="ARBA" id="ARBA00006538"/>
    </source>
</evidence>
<name>A0ABU2KDJ0_9ACTN</name>
<dbReference type="InterPro" id="IPR042171">
    <property type="entry name" value="Acyl-CoA_hotdog"/>
</dbReference>
<reference evidence="6" key="1">
    <citation type="submission" date="2023-07" db="EMBL/GenBank/DDBJ databases">
        <title>30 novel species of actinomycetes from the DSMZ collection.</title>
        <authorList>
            <person name="Nouioui I."/>
        </authorList>
    </citation>
    <scope>NUCLEOTIDE SEQUENCE [LARGE SCALE GENOMIC DNA]</scope>
    <source>
        <strain evidence="6">DSM 46792</strain>
    </source>
</reference>
<evidence type="ECO:0000256" key="2">
    <source>
        <dbReference type="ARBA" id="ARBA00022801"/>
    </source>
</evidence>
<comment type="similarity">
    <text evidence="1">Belongs to the C/M/P thioester hydrolase family.</text>
</comment>
<protein>
    <submittedName>
        <fullName evidence="5">Thioesterase family protein</fullName>
    </submittedName>
</protein>
<feature type="domain" description="Acyl-CoA thioesterase-like N-terminal HotDog" evidence="3">
    <location>
        <begin position="24"/>
        <end position="103"/>
    </location>
</feature>
<keyword evidence="6" id="KW-1185">Reference proteome</keyword>
<accession>A0ABU2KDJ0</accession>
<dbReference type="InterPro" id="IPR049450">
    <property type="entry name" value="ACOT8-like_C"/>
</dbReference>
<evidence type="ECO:0000259" key="3">
    <source>
        <dbReference type="Pfam" id="PF13622"/>
    </source>
</evidence>
<dbReference type="SUPFAM" id="SSF54637">
    <property type="entry name" value="Thioesterase/thiol ester dehydrase-isomerase"/>
    <property type="match status" value="2"/>
</dbReference>
<sequence length="275" mass="30063">MGDLGVDTQVEQVDEGRFRAIPSPEWNIWGPMGGYIASFALRAVGATVPEHEPAAFSCHYLGVARPEPIDIEVRSAKPGRTAGSSTVSITQDGKPILNAMVWAVAGNEGLEHDESVPPDVPGPDELKSIEDLVPAGSGPPFPFWNNLEGRPVVWEDGPPDGPRPAVWQEWLRFRPAATFRDPWIDAARSVILVDLPSWPSAHRPHAWQRPRFIAPTLDLNVAFHRPAVDEPWLLCDGSAPVSTRGMFGWRANVWSPSGRLHASGGGQCLYRRLPA</sequence>
<dbReference type="Pfam" id="PF20789">
    <property type="entry name" value="4HBT_3C"/>
    <property type="match status" value="1"/>
</dbReference>
<proteinExistence type="inferred from homology"/>
<dbReference type="InterPro" id="IPR049449">
    <property type="entry name" value="TesB_ACOT8-like_N"/>
</dbReference>
<dbReference type="Gene3D" id="2.40.160.210">
    <property type="entry name" value="Acyl-CoA thioesterase, double hotdog domain"/>
    <property type="match status" value="1"/>
</dbReference>
<dbReference type="EMBL" id="JAVREI010000022">
    <property type="protein sequence ID" value="MDT0278259.1"/>
    <property type="molecule type" value="Genomic_DNA"/>
</dbReference>
<evidence type="ECO:0000313" key="6">
    <source>
        <dbReference type="Proteomes" id="UP001183222"/>
    </source>
</evidence>
<dbReference type="InterPro" id="IPR003703">
    <property type="entry name" value="Acyl_CoA_thio"/>
</dbReference>
<dbReference type="InterPro" id="IPR029069">
    <property type="entry name" value="HotDog_dom_sf"/>
</dbReference>
<evidence type="ECO:0000259" key="4">
    <source>
        <dbReference type="Pfam" id="PF20789"/>
    </source>
</evidence>
<dbReference type="PANTHER" id="PTHR11066">
    <property type="entry name" value="ACYL-COA THIOESTERASE"/>
    <property type="match status" value="1"/>
</dbReference>
<feature type="domain" description="Acyl-CoA thioesterase-like C-terminal" evidence="4">
    <location>
        <begin position="137"/>
        <end position="263"/>
    </location>
</feature>
<evidence type="ECO:0000313" key="5">
    <source>
        <dbReference type="EMBL" id="MDT0278259.1"/>
    </source>
</evidence>
<dbReference type="RefSeq" id="WP_311347057.1">
    <property type="nucleotide sequence ID" value="NZ_JAVREI010000022.1"/>
</dbReference>
<comment type="caution">
    <text evidence="5">The sequence shown here is derived from an EMBL/GenBank/DDBJ whole genome shotgun (WGS) entry which is preliminary data.</text>
</comment>
<keyword evidence="2" id="KW-0378">Hydrolase</keyword>
<dbReference type="Proteomes" id="UP001183222">
    <property type="component" value="Unassembled WGS sequence"/>
</dbReference>
<gene>
    <name evidence="5" type="ORF">RM425_20350</name>
</gene>
<dbReference type="Pfam" id="PF13622">
    <property type="entry name" value="4HBT_3"/>
    <property type="match status" value="1"/>
</dbReference>